<gene>
    <name evidence="2" type="ORF">AVDCRST_MAG10-3694</name>
</gene>
<protein>
    <recommendedName>
        <fullName evidence="3">Membrane-bound metal-dependent hydrolase YdjM, induced during SOS response</fullName>
    </recommendedName>
</protein>
<sequence length="159" mass="17623">MIFWPAGVALGLVWLVFRDPAFDYRMVVVGALLPDLIDAPFGGARLAHTLLAAVAVLTVVMLATRGHRHVRRSLLAVPIGMFAHLVADGMWARTEAFWYPAFGGPLTGRLPALDHGLTVLLLEELAGFLVVAWCWQRFRLSDAKVRRTFLKTGHLPRDL</sequence>
<evidence type="ECO:0008006" key="3">
    <source>
        <dbReference type="Google" id="ProtNLM"/>
    </source>
</evidence>
<evidence type="ECO:0000313" key="2">
    <source>
        <dbReference type="EMBL" id="CAA9277714.1"/>
    </source>
</evidence>
<dbReference type="EMBL" id="CADCTB010000221">
    <property type="protein sequence ID" value="CAA9277714.1"/>
    <property type="molecule type" value="Genomic_DNA"/>
</dbReference>
<dbReference type="AlphaFoldDB" id="A0A6J4JI34"/>
<organism evidence="2">
    <name type="scientific">uncultured Acidimicrobiales bacterium</name>
    <dbReference type="NCBI Taxonomy" id="310071"/>
    <lineage>
        <taxon>Bacteria</taxon>
        <taxon>Bacillati</taxon>
        <taxon>Actinomycetota</taxon>
        <taxon>Acidimicrobiia</taxon>
        <taxon>Acidimicrobiales</taxon>
        <taxon>environmental samples</taxon>
    </lineage>
</organism>
<feature type="transmembrane region" description="Helical" evidence="1">
    <location>
        <begin position="112"/>
        <end position="135"/>
    </location>
</feature>
<name>A0A6J4JI34_9ACTN</name>
<accession>A0A6J4JI34</accession>
<keyword evidence="1" id="KW-0472">Membrane</keyword>
<proteinExistence type="predicted"/>
<evidence type="ECO:0000256" key="1">
    <source>
        <dbReference type="SAM" id="Phobius"/>
    </source>
</evidence>
<keyword evidence="1" id="KW-0812">Transmembrane</keyword>
<keyword evidence="1" id="KW-1133">Transmembrane helix</keyword>
<feature type="transmembrane region" description="Helical" evidence="1">
    <location>
        <begin position="74"/>
        <end position="92"/>
    </location>
</feature>
<feature type="transmembrane region" description="Helical" evidence="1">
    <location>
        <begin position="42"/>
        <end position="62"/>
    </location>
</feature>
<reference evidence="2" key="1">
    <citation type="submission" date="2020-02" db="EMBL/GenBank/DDBJ databases">
        <authorList>
            <person name="Meier V. D."/>
        </authorList>
    </citation>
    <scope>NUCLEOTIDE SEQUENCE</scope>
    <source>
        <strain evidence="2">AVDCRST_MAG10</strain>
    </source>
</reference>